<dbReference type="InterPro" id="IPR036249">
    <property type="entry name" value="Thioredoxin-like_sf"/>
</dbReference>
<dbReference type="PROSITE" id="PS51352">
    <property type="entry name" value="THIOREDOXIN_2"/>
    <property type="match status" value="1"/>
</dbReference>
<feature type="domain" description="Thioredoxin" evidence="4">
    <location>
        <begin position="1"/>
        <end position="75"/>
    </location>
</feature>
<dbReference type="Gene3D" id="3.40.30.10">
    <property type="entry name" value="Glutaredoxin"/>
    <property type="match status" value="1"/>
</dbReference>
<dbReference type="SUPFAM" id="SSF52833">
    <property type="entry name" value="Thioredoxin-like"/>
    <property type="match status" value="1"/>
</dbReference>
<dbReference type="EMBL" id="HBHX01016196">
    <property type="protein sequence ID" value="CAE0108400.1"/>
    <property type="molecule type" value="Transcribed_RNA"/>
</dbReference>
<dbReference type="InterPro" id="IPR051063">
    <property type="entry name" value="PDI"/>
</dbReference>
<dbReference type="AlphaFoldDB" id="A0A7S3EUB7"/>
<evidence type="ECO:0000313" key="5">
    <source>
        <dbReference type="EMBL" id="CAE0108400.1"/>
    </source>
</evidence>
<keyword evidence="2" id="KW-0732">Signal</keyword>
<protein>
    <recommendedName>
        <fullName evidence="4">Thioredoxin domain-containing protein</fullName>
    </recommendedName>
</protein>
<evidence type="ECO:0000259" key="4">
    <source>
        <dbReference type="PROSITE" id="PS51352"/>
    </source>
</evidence>
<evidence type="ECO:0000256" key="2">
    <source>
        <dbReference type="ARBA" id="ARBA00022729"/>
    </source>
</evidence>
<evidence type="ECO:0000256" key="1">
    <source>
        <dbReference type="ARBA" id="ARBA00006347"/>
    </source>
</evidence>
<organism evidence="5">
    <name type="scientific">Haptolina ericina</name>
    <dbReference type="NCBI Taxonomy" id="156174"/>
    <lineage>
        <taxon>Eukaryota</taxon>
        <taxon>Haptista</taxon>
        <taxon>Haptophyta</taxon>
        <taxon>Prymnesiophyceae</taxon>
        <taxon>Prymnesiales</taxon>
        <taxon>Prymnesiaceae</taxon>
        <taxon>Haptolina</taxon>
    </lineage>
</organism>
<gene>
    <name evidence="5" type="ORF">HERI1096_LOCUS9060</name>
</gene>
<name>A0A7S3EUB7_9EUKA</name>
<evidence type="ECO:0000256" key="3">
    <source>
        <dbReference type="SAM" id="Coils"/>
    </source>
</evidence>
<keyword evidence="3" id="KW-0175">Coiled coil</keyword>
<dbReference type="GO" id="GO:0003756">
    <property type="term" value="F:protein disulfide isomerase activity"/>
    <property type="evidence" value="ECO:0007669"/>
    <property type="project" value="TreeGrafter"/>
</dbReference>
<dbReference type="GO" id="GO:0005783">
    <property type="term" value="C:endoplasmic reticulum"/>
    <property type="evidence" value="ECO:0007669"/>
    <property type="project" value="TreeGrafter"/>
</dbReference>
<proteinExistence type="inferred from homology"/>
<dbReference type="GO" id="GO:0006457">
    <property type="term" value="P:protein folding"/>
    <property type="evidence" value="ECO:0007669"/>
    <property type="project" value="TreeGrafter"/>
</dbReference>
<feature type="coiled-coil region" evidence="3">
    <location>
        <begin position="108"/>
        <end position="146"/>
    </location>
</feature>
<comment type="similarity">
    <text evidence="1">Belongs to the protein disulfide isomerase family.</text>
</comment>
<dbReference type="PANTHER" id="PTHR45672">
    <property type="entry name" value="PROTEIN DISULFIDE-ISOMERASE C17H9.14C-RELATED"/>
    <property type="match status" value="1"/>
</dbReference>
<dbReference type="Pfam" id="PF00085">
    <property type="entry name" value="Thioredoxin"/>
    <property type="match status" value="1"/>
</dbReference>
<accession>A0A7S3EUB7</accession>
<sequence length="169" mass="18829">MKPDWDKLAEEFKDSSTVLIADVDCTADGKPLCEKHGVSGYPTIKSFPQGSDEGEDYKGGRDLDTLRKHAESLGPACSVDRKDLCSPSMLEALEKYEAMSQARRDAKLIKLKNAIKKAEDKHETLQKGLSSQYEASNQKLEALREKLKPDIKLMNHAIKLMNHAATPKE</sequence>
<dbReference type="PANTHER" id="PTHR45672:SF3">
    <property type="entry name" value="THIOREDOXIN DOMAIN-CONTAINING PROTEIN 5"/>
    <property type="match status" value="1"/>
</dbReference>
<dbReference type="InterPro" id="IPR013766">
    <property type="entry name" value="Thioredoxin_domain"/>
</dbReference>
<reference evidence="5" key="1">
    <citation type="submission" date="2021-01" db="EMBL/GenBank/DDBJ databases">
        <authorList>
            <person name="Corre E."/>
            <person name="Pelletier E."/>
            <person name="Niang G."/>
            <person name="Scheremetjew M."/>
            <person name="Finn R."/>
            <person name="Kale V."/>
            <person name="Holt S."/>
            <person name="Cochrane G."/>
            <person name="Meng A."/>
            <person name="Brown T."/>
            <person name="Cohen L."/>
        </authorList>
    </citation>
    <scope>NUCLEOTIDE SEQUENCE</scope>
    <source>
        <strain evidence="5">CCMP281</strain>
    </source>
</reference>